<dbReference type="GO" id="GO:0005737">
    <property type="term" value="C:cytoplasm"/>
    <property type="evidence" value="ECO:0007669"/>
    <property type="project" value="UniProtKB-SubCell"/>
</dbReference>
<evidence type="ECO:0000256" key="8">
    <source>
        <dbReference type="ARBA" id="ARBA00022840"/>
    </source>
</evidence>
<dbReference type="PANTHER" id="PTHR33540:SF2">
    <property type="entry name" value="TRNA THREONYLCARBAMOYLADENOSINE BIOSYNTHESIS PROTEIN TSAE"/>
    <property type="match status" value="1"/>
</dbReference>
<evidence type="ECO:0000256" key="5">
    <source>
        <dbReference type="ARBA" id="ARBA00022694"/>
    </source>
</evidence>
<keyword evidence="6" id="KW-0479">Metal-binding</keyword>
<dbReference type="Pfam" id="PF02367">
    <property type="entry name" value="TsaE"/>
    <property type="match status" value="1"/>
</dbReference>
<dbReference type="EMBL" id="QXFI01000013">
    <property type="protein sequence ID" value="RIV45866.1"/>
    <property type="molecule type" value="Genomic_DNA"/>
</dbReference>
<evidence type="ECO:0000256" key="7">
    <source>
        <dbReference type="ARBA" id="ARBA00022741"/>
    </source>
</evidence>
<dbReference type="OrthoDB" id="9815896at2"/>
<name>A0A3A1NJ08_9FLAO</name>
<gene>
    <name evidence="11" type="primary">tsaE</name>
    <name evidence="11" type="ORF">D2V05_04605</name>
    <name evidence="12" type="ORF">FQ017_04570</name>
</gene>
<dbReference type="InterPro" id="IPR003442">
    <property type="entry name" value="T6A_TsaE"/>
</dbReference>
<evidence type="ECO:0000313" key="14">
    <source>
        <dbReference type="Proteomes" id="UP000321621"/>
    </source>
</evidence>
<dbReference type="PANTHER" id="PTHR33540">
    <property type="entry name" value="TRNA THREONYLCARBAMOYLADENOSINE BIOSYNTHESIS PROTEIN TSAE"/>
    <property type="match status" value="1"/>
</dbReference>
<dbReference type="GO" id="GO:0016740">
    <property type="term" value="F:transferase activity"/>
    <property type="evidence" value="ECO:0007669"/>
    <property type="project" value="UniProtKB-KW"/>
</dbReference>
<dbReference type="EMBL" id="VNWK01000013">
    <property type="protein sequence ID" value="TXJ98625.1"/>
    <property type="molecule type" value="Genomic_DNA"/>
</dbReference>
<dbReference type="GO" id="GO:0002949">
    <property type="term" value="P:tRNA threonylcarbamoyladenosine modification"/>
    <property type="evidence" value="ECO:0007669"/>
    <property type="project" value="InterPro"/>
</dbReference>
<keyword evidence="11" id="KW-0808">Transferase</keyword>
<dbReference type="SUPFAM" id="SSF52540">
    <property type="entry name" value="P-loop containing nucleoside triphosphate hydrolases"/>
    <property type="match status" value="1"/>
</dbReference>
<evidence type="ECO:0000256" key="4">
    <source>
        <dbReference type="ARBA" id="ARBA00022490"/>
    </source>
</evidence>
<keyword evidence="8" id="KW-0067">ATP-binding</keyword>
<dbReference type="AlphaFoldDB" id="A0A3A1NJ08"/>
<comment type="caution">
    <text evidence="11">The sequence shown here is derived from an EMBL/GenBank/DDBJ whole genome shotgun (WGS) entry which is preliminary data.</text>
</comment>
<comment type="similarity">
    <text evidence="2">Belongs to the TsaE family.</text>
</comment>
<comment type="subcellular location">
    <subcellularLocation>
        <location evidence="1">Cytoplasm</location>
    </subcellularLocation>
</comment>
<protein>
    <recommendedName>
        <fullName evidence="3">tRNA threonylcarbamoyladenosine biosynthesis protein TsaE</fullName>
    </recommendedName>
    <alternativeName>
        <fullName evidence="10">t(6)A37 threonylcarbamoyladenosine biosynthesis protein TsaE</fullName>
    </alternativeName>
</protein>
<keyword evidence="4" id="KW-0963">Cytoplasm</keyword>
<proteinExistence type="inferred from homology"/>
<evidence type="ECO:0000313" key="12">
    <source>
        <dbReference type="EMBL" id="TXJ98625.1"/>
    </source>
</evidence>
<dbReference type="Proteomes" id="UP000266691">
    <property type="component" value="Unassembled WGS sequence"/>
</dbReference>
<evidence type="ECO:0000256" key="1">
    <source>
        <dbReference type="ARBA" id="ARBA00004496"/>
    </source>
</evidence>
<dbReference type="GO" id="GO:0005524">
    <property type="term" value="F:ATP binding"/>
    <property type="evidence" value="ECO:0007669"/>
    <property type="project" value="UniProtKB-KW"/>
</dbReference>
<dbReference type="NCBIfam" id="TIGR00150">
    <property type="entry name" value="T6A_YjeE"/>
    <property type="match status" value="1"/>
</dbReference>
<reference evidence="11 13" key="1">
    <citation type="submission" date="2018-08" db="EMBL/GenBank/DDBJ databases">
        <title>Proposal of Muricauda 72 sp.nov. and Muricauda NH166 sp.nov., isolated from seawater.</title>
        <authorList>
            <person name="Cheng H."/>
            <person name="Wu Y.-H."/>
            <person name="Guo L.-L."/>
            <person name="Xu X.-W."/>
        </authorList>
    </citation>
    <scope>NUCLEOTIDE SEQUENCE [LARGE SCALE GENOMIC DNA]</scope>
    <source>
        <strain evidence="11 13">72</strain>
    </source>
</reference>
<keyword evidence="9" id="KW-0460">Magnesium</keyword>
<sequence>MKTTFQLSEISEVAKTLLASVPNKTICLYGEMGAGKTTLVKQLIHQLGAADIANSPTFGLVNEYHDNKGKPLAYHFDFYRLNDEMEALDIGFEDYLNSDAWLFIEWPEKVKSLLPNDAVSVLLYFIDENTRSIELNVS</sequence>
<dbReference type="RefSeq" id="WP_119646358.1">
    <property type="nucleotide sequence ID" value="NZ_QXFI01000013.1"/>
</dbReference>
<evidence type="ECO:0000313" key="13">
    <source>
        <dbReference type="Proteomes" id="UP000266691"/>
    </source>
</evidence>
<evidence type="ECO:0000256" key="2">
    <source>
        <dbReference type="ARBA" id="ARBA00007599"/>
    </source>
</evidence>
<dbReference type="InterPro" id="IPR027417">
    <property type="entry name" value="P-loop_NTPase"/>
</dbReference>
<evidence type="ECO:0000256" key="9">
    <source>
        <dbReference type="ARBA" id="ARBA00022842"/>
    </source>
</evidence>
<evidence type="ECO:0000256" key="10">
    <source>
        <dbReference type="ARBA" id="ARBA00032441"/>
    </source>
</evidence>
<evidence type="ECO:0000256" key="6">
    <source>
        <dbReference type="ARBA" id="ARBA00022723"/>
    </source>
</evidence>
<dbReference type="GO" id="GO:0046872">
    <property type="term" value="F:metal ion binding"/>
    <property type="evidence" value="ECO:0007669"/>
    <property type="project" value="UniProtKB-KW"/>
</dbReference>
<keyword evidence="14" id="KW-1185">Reference proteome</keyword>
<evidence type="ECO:0000256" key="3">
    <source>
        <dbReference type="ARBA" id="ARBA00019010"/>
    </source>
</evidence>
<evidence type="ECO:0000313" key="11">
    <source>
        <dbReference type="EMBL" id="RIV45866.1"/>
    </source>
</evidence>
<keyword evidence="7" id="KW-0547">Nucleotide-binding</keyword>
<reference evidence="12 14" key="2">
    <citation type="submission" date="2019-07" db="EMBL/GenBank/DDBJ databases">
        <title>Draft genome of two Muricauda strains isolated from deep sea.</title>
        <authorList>
            <person name="Sun C."/>
        </authorList>
    </citation>
    <scope>NUCLEOTIDE SEQUENCE [LARGE SCALE GENOMIC DNA]</scope>
    <source>
        <strain evidence="12 14">72</strain>
    </source>
</reference>
<accession>A0A3A1NJ08</accession>
<dbReference type="Proteomes" id="UP000321621">
    <property type="component" value="Unassembled WGS sequence"/>
</dbReference>
<organism evidence="11 13">
    <name type="scientific">Flagellimonas pelagia</name>
    <dbReference type="NCBI Taxonomy" id="2306998"/>
    <lineage>
        <taxon>Bacteria</taxon>
        <taxon>Pseudomonadati</taxon>
        <taxon>Bacteroidota</taxon>
        <taxon>Flavobacteriia</taxon>
        <taxon>Flavobacteriales</taxon>
        <taxon>Flavobacteriaceae</taxon>
        <taxon>Flagellimonas</taxon>
    </lineage>
</organism>
<dbReference type="Gene3D" id="3.40.50.300">
    <property type="entry name" value="P-loop containing nucleotide triphosphate hydrolases"/>
    <property type="match status" value="1"/>
</dbReference>
<keyword evidence="5" id="KW-0819">tRNA processing</keyword>